<feature type="transmembrane region" description="Helical" evidence="8">
    <location>
        <begin position="80"/>
        <end position="97"/>
    </location>
</feature>
<comment type="caution">
    <text evidence="9">The sequence shown here is derived from an EMBL/GenBank/DDBJ whole genome shotgun (WGS) entry which is preliminary data.</text>
</comment>
<proteinExistence type="predicted"/>
<reference evidence="9 10" key="1">
    <citation type="submission" date="2016-04" db="EMBL/GenBank/DDBJ databases">
        <title>Genome sequence of Clostridium magnum DSM 2767.</title>
        <authorList>
            <person name="Poehlein A."/>
            <person name="Uhlig R."/>
            <person name="Fischer R."/>
            <person name="Bahl H."/>
            <person name="Daniel R."/>
        </authorList>
    </citation>
    <scope>NUCLEOTIDE SEQUENCE [LARGE SCALE GENOMIC DNA]</scope>
    <source>
        <strain evidence="9 10">DSM 2767</strain>
    </source>
</reference>
<evidence type="ECO:0000256" key="8">
    <source>
        <dbReference type="SAM" id="Phobius"/>
    </source>
</evidence>
<evidence type="ECO:0000256" key="2">
    <source>
        <dbReference type="ARBA" id="ARBA00022448"/>
    </source>
</evidence>
<sequence>MSELATSEKDKNLSLGMLLLKARTFIALIILFIVFSFLAPNFLSTNSLILIAKHVALYALLGIGMTLVIISGGIDLSVGSIVGFAGMIAGGFINQGLRLSMFGVTIYFSVPVIIVITLILGVLLGAINGFVITRFNVAPFIATLGSMYVARGFALIRSNGETFANITGNPKLGNIGFEILGAGRILGLPISIWIMIIVGFATAYILKKTPLGWHIFAVGGNEKAAEYSGIRVKKVKMIVYMISGLCAAMVGLIVSSELVAAHPQTGNTWEMNAIAAAVLGGTSMVGGIGTIGGTLIGAFVIGVLNDGMVMMGVSEFWQMVIKGFVIVIAVIVDQFQRNLQNKFALQRKNG</sequence>
<dbReference type="EMBL" id="LWAE01000004">
    <property type="protein sequence ID" value="KZL90971.1"/>
    <property type="molecule type" value="Genomic_DNA"/>
</dbReference>
<keyword evidence="4" id="KW-0997">Cell inner membrane</keyword>
<dbReference type="STRING" id="1121326.CLMAG_38820"/>
<evidence type="ECO:0000313" key="9">
    <source>
        <dbReference type="EMBL" id="KZL90971.1"/>
    </source>
</evidence>
<dbReference type="PATRIC" id="fig|1121326.3.peg.3929"/>
<keyword evidence="7 8" id="KW-0472">Membrane</keyword>
<dbReference type="AlphaFoldDB" id="A0A162SA59"/>
<keyword evidence="6 8" id="KW-1133">Transmembrane helix</keyword>
<evidence type="ECO:0000256" key="3">
    <source>
        <dbReference type="ARBA" id="ARBA00022475"/>
    </source>
</evidence>
<dbReference type="PANTHER" id="PTHR32196">
    <property type="entry name" value="ABC TRANSPORTER PERMEASE PROTEIN YPHD-RELATED-RELATED"/>
    <property type="match status" value="1"/>
</dbReference>
<keyword evidence="5 8" id="KW-0812">Transmembrane</keyword>
<feature type="transmembrane region" description="Helical" evidence="8">
    <location>
        <begin position="104"/>
        <end position="131"/>
    </location>
</feature>
<evidence type="ECO:0000256" key="6">
    <source>
        <dbReference type="ARBA" id="ARBA00022989"/>
    </source>
</evidence>
<dbReference type="GO" id="GO:0005886">
    <property type="term" value="C:plasma membrane"/>
    <property type="evidence" value="ECO:0007669"/>
    <property type="project" value="UniProtKB-SubCell"/>
</dbReference>
<dbReference type="InterPro" id="IPR001851">
    <property type="entry name" value="ABC_transp_permease"/>
</dbReference>
<feature type="transmembrane region" description="Helical" evidence="8">
    <location>
        <begin position="55"/>
        <end position="74"/>
    </location>
</feature>
<dbReference type="GO" id="GO:0022857">
    <property type="term" value="F:transmembrane transporter activity"/>
    <property type="evidence" value="ECO:0007669"/>
    <property type="project" value="InterPro"/>
</dbReference>
<keyword evidence="3" id="KW-1003">Cell membrane</keyword>
<protein>
    <submittedName>
        <fullName evidence="9">Ribose transport system permease protein RbsC</fullName>
    </submittedName>
</protein>
<feature type="transmembrane region" description="Helical" evidence="8">
    <location>
        <begin position="237"/>
        <end position="261"/>
    </location>
</feature>
<evidence type="ECO:0000256" key="7">
    <source>
        <dbReference type="ARBA" id="ARBA00023136"/>
    </source>
</evidence>
<evidence type="ECO:0000256" key="4">
    <source>
        <dbReference type="ARBA" id="ARBA00022519"/>
    </source>
</evidence>
<dbReference type="PANTHER" id="PTHR32196:SF21">
    <property type="entry name" value="ABC TRANSPORTER PERMEASE PROTEIN YPHD-RELATED"/>
    <property type="match status" value="1"/>
</dbReference>
<feature type="transmembrane region" description="Helical" evidence="8">
    <location>
        <begin position="316"/>
        <end position="332"/>
    </location>
</feature>
<feature type="transmembrane region" description="Helical" evidence="8">
    <location>
        <begin position="273"/>
        <end position="304"/>
    </location>
</feature>
<dbReference type="RefSeq" id="WP_066626062.1">
    <property type="nucleotide sequence ID" value="NZ_FQXL01000042.1"/>
</dbReference>
<evidence type="ECO:0000256" key="1">
    <source>
        <dbReference type="ARBA" id="ARBA00004651"/>
    </source>
</evidence>
<feature type="transmembrane region" description="Helical" evidence="8">
    <location>
        <begin position="20"/>
        <end position="43"/>
    </location>
</feature>
<dbReference type="Proteomes" id="UP000076603">
    <property type="component" value="Unassembled WGS sequence"/>
</dbReference>
<gene>
    <name evidence="9" type="primary">rbsC_4</name>
    <name evidence="9" type="ORF">CLMAG_38820</name>
</gene>
<accession>A0A162SA59</accession>
<comment type="subcellular location">
    <subcellularLocation>
        <location evidence="1">Cell membrane</location>
        <topology evidence="1">Multi-pass membrane protein</topology>
    </subcellularLocation>
</comment>
<dbReference type="CDD" id="cd06579">
    <property type="entry name" value="TM_PBP1_transp_AraH_like"/>
    <property type="match status" value="1"/>
</dbReference>
<keyword evidence="10" id="KW-1185">Reference proteome</keyword>
<name>A0A162SA59_9CLOT</name>
<evidence type="ECO:0000256" key="5">
    <source>
        <dbReference type="ARBA" id="ARBA00022692"/>
    </source>
</evidence>
<dbReference type="Pfam" id="PF02653">
    <property type="entry name" value="BPD_transp_2"/>
    <property type="match status" value="1"/>
</dbReference>
<organism evidence="9 10">
    <name type="scientific">Clostridium magnum DSM 2767</name>
    <dbReference type="NCBI Taxonomy" id="1121326"/>
    <lineage>
        <taxon>Bacteria</taxon>
        <taxon>Bacillati</taxon>
        <taxon>Bacillota</taxon>
        <taxon>Clostridia</taxon>
        <taxon>Eubacteriales</taxon>
        <taxon>Clostridiaceae</taxon>
        <taxon>Clostridium</taxon>
    </lineage>
</organism>
<keyword evidence="2" id="KW-0813">Transport</keyword>
<evidence type="ECO:0000313" key="10">
    <source>
        <dbReference type="Proteomes" id="UP000076603"/>
    </source>
</evidence>
<feature type="transmembrane region" description="Helical" evidence="8">
    <location>
        <begin position="185"/>
        <end position="206"/>
    </location>
</feature>